<reference evidence="2 3" key="1">
    <citation type="submission" date="2018-09" db="EMBL/GenBank/DDBJ databases">
        <authorList>
            <person name="Wang F."/>
        </authorList>
    </citation>
    <scope>NUCLEOTIDE SEQUENCE [LARGE SCALE GENOMIC DNA]</scope>
    <source>
        <strain evidence="2 3">PLHSC7-2</strain>
    </source>
</reference>
<reference evidence="2 3" key="2">
    <citation type="submission" date="2019-01" db="EMBL/GenBank/DDBJ databases">
        <title>Motilimonas pumilus sp. nov., isolated from the gut of sea cucumber (Apostichopus japonicus).</title>
        <authorList>
            <person name="Wang F.-Q."/>
            <person name="Ren L.-H."/>
            <person name="Lin Y.-W."/>
            <person name="Sun G.-H."/>
            <person name="Du Z.-J."/>
            <person name="Zhao J.-X."/>
            <person name="Liu X.-J."/>
            <person name="Liu L.-J."/>
        </authorList>
    </citation>
    <scope>NUCLEOTIDE SEQUENCE [LARGE SCALE GENOMIC DNA]</scope>
    <source>
        <strain evidence="2 3">PLHSC7-2</strain>
    </source>
</reference>
<evidence type="ECO:0000313" key="2">
    <source>
        <dbReference type="EMBL" id="RJG47592.1"/>
    </source>
</evidence>
<evidence type="ECO:0000256" key="1">
    <source>
        <dbReference type="SAM" id="SignalP"/>
    </source>
</evidence>
<comment type="caution">
    <text evidence="2">The sequence shown here is derived from an EMBL/GenBank/DDBJ whole genome shotgun (WGS) entry which is preliminary data.</text>
</comment>
<dbReference type="RefSeq" id="WP_119910745.1">
    <property type="nucleotide sequence ID" value="NZ_QZCH01000012.1"/>
</dbReference>
<dbReference type="AlphaFoldDB" id="A0A418YEL9"/>
<dbReference type="EMBL" id="QZCH01000012">
    <property type="protein sequence ID" value="RJG47592.1"/>
    <property type="molecule type" value="Genomic_DNA"/>
</dbReference>
<proteinExistence type="predicted"/>
<name>A0A418YEL9_9GAMM</name>
<sequence length="120" mass="13808">MRAYLKSYLMMSIGAGLSGAALCASIESNIDVEIIIPSANATPQGLVVYQPNRQTKSYFYSYHKALSPSCRWLSKRLTLLHSWLDSVSEPPYPEAQFILQQEWYKRQRDWIQQGCKANFR</sequence>
<dbReference type="Proteomes" id="UP000283255">
    <property type="component" value="Unassembled WGS sequence"/>
</dbReference>
<keyword evidence="1" id="KW-0732">Signal</keyword>
<gene>
    <name evidence="2" type="ORF">D1Z90_10680</name>
</gene>
<organism evidence="2 3">
    <name type="scientific">Motilimonas pumila</name>
    <dbReference type="NCBI Taxonomy" id="2303987"/>
    <lineage>
        <taxon>Bacteria</taxon>
        <taxon>Pseudomonadati</taxon>
        <taxon>Pseudomonadota</taxon>
        <taxon>Gammaproteobacteria</taxon>
        <taxon>Alteromonadales</taxon>
        <taxon>Alteromonadales genera incertae sedis</taxon>
        <taxon>Motilimonas</taxon>
    </lineage>
</organism>
<accession>A0A418YEL9</accession>
<dbReference type="OrthoDB" id="7068596at2"/>
<feature type="chain" id="PRO_5019380455" evidence="1">
    <location>
        <begin position="24"/>
        <end position="120"/>
    </location>
</feature>
<feature type="signal peptide" evidence="1">
    <location>
        <begin position="1"/>
        <end position="23"/>
    </location>
</feature>
<evidence type="ECO:0000313" key="3">
    <source>
        <dbReference type="Proteomes" id="UP000283255"/>
    </source>
</evidence>
<protein>
    <submittedName>
        <fullName evidence="2">Uncharacterized protein</fullName>
    </submittedName>
</protein>
<keyword evidence="3" id="KW-1185">Reference proteome</keyword>